<dbReference type="SUPFAM" id="SSF56935">
    <property type="entry name" value="Porins"/>
    <property type="match status" value="1"/>
</dbReference>
<accession>A0A3B1CET1</accession>
<evidence type="ECO:0008006" key="2">
    <source>
        <dbReference type="Google" id="ProtNLM"/>
    </source>
</evidence>
<dbReference type="EMBL" id="UOGD01000227">
    <property type="protein sequence ID" value="VAX22448.1"/>
    <property type="molecule type" value="Genomic_DNA"/>
</dbReference>
<dbReference type="AlphaFoldDB" id="A0A3B1CET1"/>
<name>A0A3B1CET1_9ZZZZ</name>
<dbReference type="Gene3D" id="2.40.160.60">
    <property type="entry name" value="Outer membrane protein transport protein (OMPP1/FadL/TodX)"/>
    <property type="match status" value="1"/>
</dbReference>
<evidence type="ECO:0000313" key="1">
    <source>
        <dbReference type="EMBL" id="VAX22448.1"/>
    </source>
</evidence>
<sequence>MLKKISLVPTLVLFILTQSFGQTEIAKYAGEFISIGVGGRALGMGSAQVAVVDDITAGYWNPAGLARMNYPQIALMHDQQFGDLVNYNYGAIAIPFGKDMSFGLSVIRLSVDGIPDTRNALIDGRTGSVINDINNPNARIDPNRITEFSNTDWAFYGTFSKKQSDKFYWGANVKVISRSIAEYSALGIGFDVGALYEPIDDLYLGANLMDITTTLIAWSGGRNELISPTAKIGAAYGFELLGGRFLPALDLDVRFENRRFASTFNAGPVSFDVRAGLEYSFRNIFMIRAGYNDVKQFTLGAGVNLPKLRIDYSFAQFSGSKDNVLTKDATHRISLILTLEEPKFLRDGM</sequence>
<organism evidence="1">
    <name type="scientific">hydrothermal vent metagenome</name>
    <dbReference type="NCBI Taxonomy" id="652676"/>
    <lineage>
        <taxon>unclassified sequences</taxon>
        <taxon>metagenomes</taxon>
        <taxon>ecological metagenomes</taxon>
    </lineage>
</organism>
<proteinExistence type="predicted"/>
<protein>
    <recommendedName>
        <fullName evidence="2">PorV/PorQ family protein</fullName>
    </recommendedName>
</protein>
<dbReference type="NCBIfam" id="NF033709">
    <property type="entry name" value="PorV_fam"/>
    <property type="match status" value="1"/>
</dbReference>
<reference evidence="1" key="1">
    <citation type="submission" date="2018-06" db="EMBL/GenBank/DDBJ databases">
        <authorList>
            <person name="Zhirakovskaya E."/>
        </authorList>
    </citation>
    <scope>NUCLEOTIDE SEQUENCE</scope>
</reference>
<gene>
    <name evidence="1" type="ORF">MNBD_IGNAVI01-1055</name>
</gene>